<dbReference type="Gene3D" id="1.20.140.10">
    <property type="entry name" value="Butyryl-CoA Dehydrogenase, subunit A, domain 3"/>
    <property type="match status" value="2"/>
</dbReference>
<dbReference type="GO" id="GO:0005777">
    <property type="term" value="C:peroxisome"/>
    <property type="evidence" value="ECO:0007669"/>
    <property type="project" value="UniProtKB-SubCell"/>
</dbReference>
<gene>
    <name evidence="16" type="ORF">DLAC_02295</name>
</gene>
<dbReference type="STRING" id="361077.A0A152A546"/>
<evidence type="ECO:0000259" key="13">
    <source>
        <dbReference type="Pfam" id="PF01756"/>
    </source>
</evidence>
<dbReference type="GO" id="GO:0005504">
    <property type="term" value="F:fatty acid binding"/>
    <property type="evidence" value="ECO:0007669"/>
    <property type="project" value="TreeGrafter"/>
</dbReference>
<dbReference type="GO" id="GO:0033540">
    <property type="term" value="P:fatty acid beta-oxidation using acyl-CoA oxidase"/>
    <property type="evidence" value="ECO:0007669"/>
    <property type="project" value="TreeGrafter"/>
</dbReference>
<dbReference type="FunFam" id="1.20.140.10:FF:000007">
    <property type="entry name" value="Acyl-coenzyme A oxidase"/>
    <property type="match status" value="1"/>
</dbReference>
<dbReference type="InterPro" id="IPR006091">
    <property type="entry name" value="Acyl-CoA_Oxase/DH_mid-dom"/>
</dbReference>
<evidence type="ECO:0000259" key="15">
    <source>
        <dbReference type="Pfam" id="PF22924"/>
    </source>
</evidence>
<feature type="binding site" evidence="12">
    <location>
        <position position="224"/>
    </location>
    <ligand>
        <name>FAD</name>
        <dbReference type="ChEBI" id="CHEBI:57692"/>
    </ligand>
</feature>
<dbReference type="PIRSF" id="PIRSF000168">
    <property type="entry name" value="Acyl-CoA_oxidase"/>
    <property type="match status" value="1"/>
</dbReference>
<dbReference type="PANTHER" id="PTHR10909:SF348">
    <property type="entry name" value="ACYL-COENZYME A OXIDASE"/>
    <property type="match status" value="1"/>
</dbReference>
<dbReference type="InterPro" id="IPR009100">
    <property type="entry name" value="AcylCoA_DH/oxidase_NM_dom_sf"/>
</dbReference>
<dbReference type="PANTHER" id="PTHR10909">
    <property type="entry name" value="ELECTRON TRANSPORT OXIDOREDUCTASE"/>
    <property type="match status" value="1"/>
</dbReference>
<dbReference type="InterPro" id="IPR002655">
    <property type="entry name" value="Acyl-CoA_oxidase_C"/>
</dbReference>
<evidence type="ECO:0000256" key="10">
    <source>
        <dbReference type="PIRNR" id="PIRNR000168"/>
    </source>
</evidence>
<dbReference type="OrthoDB" id="538336at2759"/>
<keyword evidence="4 10" id="KW-0285">Flavoprotein</keyword>
<feature type="active site" description="Proton acceptor" evidence="11">
    <location>
        <position position="464"/>
    </location>
</feature>
<dbReference type="Gene3D" id="2.40.110.10">
    <property type="entry name" value="Butyryl-CoA Dehydrogenase, subunit A, domain 2"/>
    <property type="match status" value="1"/>
</dbReference>
<keyword evidence="9" id="KW-0576">Peroxisome</keyword>
<keyword evidence="5 10" id="KW-0274">FAD</keyword>
<dbReference type="SUPFAM" id="SSF47203">
    <property type="entry name" value="Acyl-CoA dehydrogenase C-terminal domain-like"/>
    <property type="match status" value="2"/>
</dbReference>
<reference evidence="16 17" key="1">
    <citation type="submission" date="2015-12" db="EMBL/GenBank/DDBJ databases">
        <title>Dictyostelia acquired genes for synthesis and detection of signals that induce cell-type specialization by lateral gene transfer from prokaryotes.</title>
        <authorList>
            <person name="Gloeckner G."/>
            <person name="Schaap P."/>
        </authorList>
    </citation>
    <scope>NUCLEOTIDE SEQUENCE [LARGE SCALE GENOMIC DNA]</scope>
    <source>
        <strain evidence="16 17">TK</strain>
    </source>
</reference>
<dbReference type="SUPFAM" id="SSF56645">
    <property type="entry name" value="Acyl-CoA dehydrogenase NM domain-like"/>
    <property type="match status" value="1"/>
</dbReference>
<keyword evidence="6" id="KW-0276">Fatty acid metabolism</keyword>
<keyword evidence="7" id="KW-0560">Oxidoreductase</keyword>
<evidence type="ECO:0000256" key="4">
    <source>
        <dbReference type="ARBA" id="ARBA00022630"/>
    </source>
</evidence>
<evidence type="ECO:0000313" key="16">
    <source>
        <dbReference type="EMBL" id="KYR01185.1"/>
    </source>
</evidence>
<organism evidence="16 17">
    <name type="scientific">Tieghemostelium lacteum</name>
    <name type="common">Slime mold</name>
    <name type="synonym">Dictyostelium lacteum</name>
    <dbReference type="NCBI Taxonomy" id="361077"/>
    <lineage>
        <taxon>Eukaryota</taxon>
        <taxon>Amoebozoa</taxon>
        <taxon>Evosea</taxon>
        <taxon>Eumycetozoa</taxon>
        <taxon>Dictyostelia</taxon>
        <taxon>Dictyosteliales</taxon>
        <taxon>Raperosteliaceae</taxon>
        <taxon>Tieghemostelium</taxon>
    </lineage>
</organism>
<dbReference type="GO" id="GO:0071949">
    <property type="term" value="F:FAD binding"/>
    <property type="evidence" value="ECO:0007669"/>
    <property type="project" value="InterPro"/>
</dbReference>
<evidence type="ECO:0000256" key="1">
    <source>
        <dbReference type="ARBA" id="ARBA00001974"/>
    </source>
</evidence>
<evidence type="ECO:0000256" key="5">
    <source>
        <dbReference type="ARBA" id="ARBA00022827"/>
    </source>
</evidence>
<evidence type="ECO:0000256" key="12">
    <source>
        <dbReference type="PIRSR" id="PIRSR000168-2"/>
    </source>
</evidence>
<evidence type="ECO:0000259" key="14">
    <source>
        <dbReference type="Pfam" id="PF02770"/>
    </source>
</evidence>
<dbReference type="Proteomes" id="UP000076078">
    <property type="component" value="Unassembled WGS sequence"/>
</dbReference>
<comment type="caution">
    <text evidence="16">The sequence shown here is derived from an EMBL/GenBank/DDBJ whole genome shotgun (WGS) entry which is preliminary data.</text>
</comment>
<evidence type="ECO:0000256" key="7">
    <source>
        <dbReference type="ARBA" id="ARBA00023002"/>
    </source>
</evidence>
<dbReference type="FunFam" id="2.40.110.10:FF:000005">
    <property type="entry name" value="Acyl-coenzyme A oxidase"/>
    <property type="match status" value="1"/>
</dbReference>
<feature type="domain" description="Acyl-CoA oxidase/dehydrogenase middle" evidence="14">
    <location>
        <begin position="181"/>
        <end position="291"/>
    </location>
</feature>
<dbReference type="InterPro" id="IPR036250">
    <property type="entry name" value="AcylCo_DH-like_C"/>
</dbReference>
<dbReference type="InterPro" id="IPR012258">
    <property type="entry name" value="Acyl-CoA_oxidase"/>
</dbReference>
<feature type="binding site" evidence="12">
    <location>
        <position position="185"/>
    </location>
    <ligand>
        <name>FAD</name>
        <dbReference type="ChEBI" id="CHEBI:57692"/>
    </ligand>
</feature>
<feature type="domain" description="Acyl-CoA oxidase C-alpha1" evidence="15">
    <location>
        <begin position="328"/>
        <end position="479"/>
    </location>
</feature>
<dbReference type="GO" id="GO:0003997">
    <property type="term" value="F:acyl-CoA oxidase activity"/>
    <property type="evidence" value="ECO:0007669"/>
    <property type="project" value="InterPro"/>
</dbReference>
<dbReference type="FunFam" id="1.20.140.10:FF:000010">
    <property type="entry name" value="Acyl-coenzyme A oxidase"/>
    <property type="match status" value="1"/>
</dbReference>
<proteinExistence type="inferred from homology"/>
<protein>
    <recommendedName>
        <fullName evidence="10">Acyl-coenzyme A oxidase</fullName>
    </recommendedName>
</protein>
<dbReference type="AlphaFoldDB" id="A0A152A546"/>
<dbReference type="EMBL" id="LODT01000011">
    <property type="protein sequence ID" value="KYR01185.1"/>
    <property type="molecule type" value="Genomic_DNA"/>
</dbReference>
<accession>A0A152A546</accession>
<comment type="subcellular location">
    <subcellularLocation>
        <location evidence="2">Peroxisome</location>
    </subcellularLocation>
</comment>
<dbReference type="Pfam" id="PF01756">
    <property type="entry name" value="ACOX"/>
    <property type="match status" value="1"/>
</dbReference>
<evidence type="ECO:0000256" key="11">
    <source>
        <dbReference type="PIRSR" id="PIRSR000168-1"/>
    </source>
</evidence>
<evidence type="ECO:0000256" key="9">
    <source>
        <dbReference type="ARBA" id="ARBA00023140"/>
    </source>
</evidence>
<dbReference type="InterPro" id="IPR055060">
    <property type="entry name" value="ACOX_C_alpha1"/>
</dbReference>
<dbReference type="InParanoid" id="A0A152A546"/>
<dbReference type="Pfam" id="PF02770">
    <property type="entry name" value="Acyl-CoA_dh_M"/>
    <property type="match status" value="1"/>
</dbReference>
<dbReference type="OMA" id="GHIGIFL"/>
<sequence length="683" mass="77370">MDRIEILSNHFNNELISNPTLATNQNNNQNNNNQINNNIVTTNILNNLEQKKLTNKDLEYLTDLLIGHPDELLRSQREKIVEALKDPIFQPQLYASIPEQRELAQKRLLKISEAQCLKLSEVISNYKRFSMFHGLLVYSDMSLAVKSAVHWGLFGASIVCLGSEQHRKYYDAIDNCEIRGCFALTELGHGSNVRGVETIAEYDPEQRQFVIHTPSDTAQKIWIGNAAIYATYATVFANLHLNGQDYGLHPFMVPLRDPKTMQLLPGITAADNGPKIGLNGVDNGRLWFKQVRIPKENILNKFGDVSDDGTYSTPIKNPNVRFNSMLEALIGGRVSVSNMANSCSKMGLSIAVHYACTRRQFGPSGQKEQLLMEYPSHQRRLIPLIASAYAYQISINYITSKFQNKTEKDARDVFMLACGFKAAVTWNRVKTLQTCREACGGMGLAASNRIGLLRADSDVDLTYEGDNTVLMQAVAKALLVEFRSYFTGSKRITGMLSYTYSKGHIGIFLRNKNFFTKRLSSETHLMDADMLLDAFIYREFKLLRILIKSLRDKMKSDKMTSLQAWNHCSDLIQQLSLAYVERVTIEKFLEEIQQSPPSTKPILTSLCILYELTKIEEDMGWFLSNKYFAPVKAQAIRNAINKVCYSLRDHALPLVKAFDIPSQFINTPIQGDWVSHFSNPNNY</sequence>
<comment type="similarity">
    <text evidence="3 10">Belongs to the acyl-CoA oxidase family.</text>
</comment>
<evidence type="ECO:0000313" key="17">
    <source>
        <dbReference type="Proteomes" id="UP000076078"/>
    </source>
</evidence>
<dbReference type="Pfam" id="PF22924">
    <property type="entry name" value="ACOX_C_alpha1"/>
    <property type="match status" value="1"/>
</dbReference>
<dbReference type="FunCoup" id="A0A152A546">
    <property type="interactions" value="172"/>
</dbReference>
<evidence type="ECO:0000256" key="6">
    <source>
        <dbReference type="ARBA" id="ARBA00022832"/>
    </source>
</evidence>
<keyword evidence="8" id="KW-0443">Lipid metabolism</keyword>
<feature type="domain" description="Acyl-CoA oxidase C-terminal" evidence="13">
    <location>
        <begin position="529"/>
        <end position="669"/>
    </location>
</feature>
<name>A0A152A546_TIELA</name>
<evidence type="ECO:0000256" key="2">
    <source>
        <dbReference type="ARBA" id="ARBA00004275"/>
    </source>
</evidence>
<dbReference type="InterPro" id="IPR046373">
    <property type="entry name" value="Acyl-CoA_Oxase/DH_mid-dom_sf"/>
</dbReference>
<evidence type="ECO:0000256" key="8">
    <source>
        <dbReference type="ARBA" id="ARBA00023098"/>
    </source>
</evidence>
<comment type="cofactor">
    <cofactor evidence="1">
        <name>FAD</name>
        <dbReference type="ChEBI" id="CHEBI:57692"/>
    </cofactor>
</comment>
<keyword evidence="17" id="KW-1185">Reference proteome</keyword>
<dbReference type="GO" id="GO:0055088">
    <property type="term" value="P:lipid homeostasis"/>
    <property type="evidence" value="ECO:0007669"/>
    <property type="project" value="TreeGrafter"/>
</dbReference>
<evidence type="ECO:0000256" key="3">
    <source>
        <dbReference type="ARBA" id="ARBA00006288"/>
    </source>
</evidence>